<sequence>MKGGYRICERVYAVGGEGITGSGDCCIYLVDCGDGLLLIDSGLGMGVERMMEVIRSLGFDPPSIRMLILTHSHIDHIGGAKRIKDLTNCEVVAHELDLQVIEHGGARTGAGLYGVRYDPVKVDRVIEGETERIELGDLEIDCIHTPGHTPGSISVLVEVEKQRVLFGQDIHGPFAPEWGSDITIWRESMEKLLGLGADILCEGHFGVFRGKDEVRRYIEGYLDYYS</sequence>
<dbReference type="AlphaFoldDB" id="A0A1F2P5V6"/>
<feature type="domain" description="Metallo-beta-lactamase" evidence="1">
    <location>
        <begin position="24"/>
        <end position="204"/>
    </location>
</feature>
<dbReference type="PANTHER" id="PTHR42951:SF4">
    <property type="entry name" value="ACYL-COENZYME A THIOESTERASE MBLAC2"/>
    <property type="match status" value="1"/>
</dbReference>
<dbReference type="EMBL" id="DRIE01000101">
    <property type="protein sequence ID" value="HEC57407.1"/>
    <property type="molecule type" value="Genomic_DNA"/>
</dbReference>
<dbReference type="Gene3D" id="3.60.15.10">
    <property type="entry name" value="Ribonuclease Z/Hydroxyacylglutathione hydrolase-like"/>
    <property type="match status" value="1"/>
</dbReference>
<dbReference type="GO" id="GO:0016787">
    <property type="term" value="F:hydrolase activity"/>
    <property type="evidence" value="ECO:0007669"/>
    <property type="project" value="UniProtKB-KW"/>
</dbReference>
<dbReference type="InterPro" id="IPR050855">
    <property type="entry name" value="NDM-1-like"/>
</dbReference>
<reference evidence="3 4" key="1">
    <citation type="submission" date="2016-05" db="EMBL/GenBank/DDBJ databases">
        <title>Microbial consortia oxidize butane by reversing methanogenesis.</title>
        <authorList>
            <person name="Laso-Perez R."/>
            <person name="Richter M."/>
            <person name="Wegener G."/>
            <person name="Musat F."/>
        </authorList>
    </citation>
    <scope>NUCLEOTIDE SEQUENCE [LARGE SCALE GENOMIC DNA]</scope>
    <source>
        <strain evidence="3">BOX1</strain>
    </source>
</reference>
<dbReference type="SMART" id="SM00849">
    <property type="entry name" value="Lactamase_B"/>
    <property type="match status" value="1"/>
</dbReference>
<dbReference type="InterPro" id="IPR001279">
    <property type="entry name" value="Metallo-B-lactamas"/>
</dbReference>
<accession>A0A1F2P5V6</accession>
<dbReference type="EMBL" id="LYOR01000002">
    <property type="protein sequence ID" value="OFV66699.1"/>
    <property type="molecule type" value="Genomic_DNA"/>
</dbReference>
<dbReference type="InterPro" id="IPR036866">
    <property type="entry name" value="RibonucZ/Hydroxyglut_hydro"/>
</dbReference>
<keyword evidence="4" id="KW-1185">Reference proteome</keyword>
<gene>
    <name evidence="2" type="ORF">ENI32_05960</name>
    <name evidence="3" type="ORF">SBU_000666</name>
</gene>
<evidence type="ECO:0000259" key="1">
    <source>
        <dbReference type="SMART" id="SM00849"/>
    </source>
</evidence>
<evidence type="ECO:0000313" key="4">
    <source>
        <dbReference type="Proteomes" id="UP000185779"/>
    </source>
</evidence>
<comment type="caution">
    <text evidence="3">The sequence shown here is derived from an EMBL/GenBank/DDBJ whole genome shotgun (WGS) entry which is preliminary data.</text>
</comment>
<name>A0A1F2P5V6_9EURY</name>
<evidence type="ECO:0000313" key="3">
    <source>
        <dbReference type="EMBL" id="OFV66699.1"/>
    </source>
</evidence>
<organism evidence="3 4">
    <name type="scientific">Candidatus Syntropharchaeum butanivorans</name>
    <dbReference type="NCBI Taxonomy" id="1839936"/>
    <lineage>
        <taxon>Archaea</taxon>
        <taxon>Methanobacteriati</taxon>
        <taxon>Methanobacteriota</taxon>
        <taxon>Stenosarchaea group</taxon>
        <taxon>Methanomicrobia</taxon>
        <taxon>Methanosarcinales</taxon>
        <taxon>ANME-2 cluster</taxon>
        <taxon>Candidatus Syntropharchaeum</taxon>
    </lineage>
</organism>
<dbReference type="Pfam" id="PF00753">
    <property type="entry name" value="Lactamase_B"/>
    <property type="match status" value="1"/>
</dbReference>
<evidence type="ECO:0000313" key="2">
    <source>
        <dbReference type="EMBL" id="HEC57407.1"/>
    </source>
</evidence>
<dbReference type="PANTHER" id="PTHR42951">
    <property type="entry name" value="METALLO-BETA-LACTAMASE DOMAIN-CONTAINING"/>
    <property type="match status" value="1"/>
</dbReference>
<keyword evidence="3" id="KW-0378">Hydrolase</keyword>
<protein>
    <submittedName>
        <fullName evidence="2">MBL fold metallo-hydrolase</fullName>
    </submittedName>
    <submittedName>
        <fullName evidence="3">Zn-dependent hydrolase</fullName>
    </submittedName>
</protein>
<reference evidence="2" key="2">
    <citation type="journal article" date="2020" name="mSystems">
        <title>Genome- and Community-Level Interaction Insights into Carbon Utilization and Element Cycling Functions of Hydrothermarchaeota in Hydrothermal Sediment.</title>
        <authorList>
            <person name="Zhou Z."/>
            <person name="Liu Y."/>
            <person name="Xu W."/>
            <person name="Pan J."/>
            <person name="Luo Z.H."/>
            <person name="Li M."/>
        </authorList>
    </citation>
    <scope>NUCLEOTIDE SEQUENCE [LARGE SCALE GENOMIC DNA]</scope>
    <source>
        <strain evidence="2">HyVt-386</strain>
    </source>
</reference>
<dbReference type="SUPFAM" id="SSF56281">
    <property type="entry name" value="Metallo-hydrolase/oxidoreductase"/>
    <property type="match status" value="1"/>
</dbReference>
<dbReference type="PATRIC" id="fig|1839936.3.peg.677"/>
<dbReference type="Proteomes" id="UP000185779">
    <property type="component" value="Unassembled WGS sequence"/>
</dbReference>
<dbReference type="Proteomes" id="UP000885936">
    <property type="component" value="Unassembled WGS sequence"/>
</dbReference>
<proteinExistence type="predicted"/>
<dbReference type="STRING" id="1839936.SBU_000666"/>